<reference evidence="3 4" key="1">
    <citation type="journal article" date="2018" name="Sci. Rep.">
        <title>Comparative genomics provides insights into the lifestyle and reveals functional heterogeneity of dark septate endophytic fungi.</title>
        <authorList>
            <person name="Knapp D.G."/>
            <person name="Nemeth J.B."/>
            <person name="Barry K."/>
            <person name="Hainaut M."/>
            <person name="Henrissat B."/>
            <person name="Johnson J."/>
            <person name="Kuo A."/>
            <person name="Lim J.H.P."/>
            <person name="Lipzen A."/>
            <person name="Nolan M."/>
            <person name="Ohm R.A."/>
            <person name="Tamas L."/>
            <person name="Grigoriev I.V."/>
            <person name="Spatafora J.W."/>
            <person name="Nagy L.G."/>
            <person name="Kovacs G.M."/>
        </authorList>
    </citation>
    <scope>NUCLEOTIDE SEQUENCE [LARGE SCALE GENOMIC DNA]</scope>
    <source>
        <strain evidence="3 4">DSE2036</strain>
    </source>
</reference>
<feature type="transmembrane region" description="Helical" evidence="2">
    <location>
        <begin position="300"/>
        <end position="319"/>
    </location>
</feature>
<gene>
    <name evidence="3" type="ORF">DM02DRAFT_554339</name>
</gene>
<keyword evidence="2" id="KW-0812">Transmembrane</keyword>
<feature type="compositionally biased region" description="Basic residues" evidence="1">
    <location>
        <begin position="58"/>
        <end position="70"/>
    </location>
</feature>
<evidence type="ECO:0000256" key="2">
    <source>
        <dbReference type="SAM" id="Phobius"/>
    </source>
</evidence>
<feature type="region of interest" description="Disordered" evidence="1">
    <location>
        <begin position="49"/>
        <end position="95"/>
    </location>
</feature>
<evidence type="ECO:0000313" key="3">
    <source>
        <dbReference type="EMBL" id="PVI05568.1"/>
    </source>
</evidence>
<feature type="transmembrane region" description="Helical" evidence="2">
    <location>
        <begin position="174"/>
        <end position="192"/>
    </location>
</feature>
<feature type="region of interest" description="Disordered" evidence="1">
    <location>
        <begin position="233"/>
        <end position="252"/>
    </location>
</feature>
<evidence type="ECO:0000313" key="4">
    <source>
        <dbReference type="Proteomes" id="UP000244855"/>
    </source>
</evidence>
<protein>
    <submittedName>
        <fullName evidence="3">Uncharacterized protein</fullName>
    </submittedName>
</protein>
<proteinExistence type="predicted"/>
<feature type="transmembrane region" description="Helical" evidence="2">
    <location>
        <begin position="104"/>
        <end position="125"/>
    </location>
</feature>
<accession>A0A2V1E4R4</accession>
<feature type="transmembrane region" description="Helical" evidence="2">
    <location>
        <begin position="270"/>
        <end position="288"/>
    </location>
</feature>
<evidence type="ECO:0000256" key="1">
    <source>
        <dbReference type="SAM" id="MobiDB-lite"/>
    </source>
</evidence>
<dbReference type="EMBL" id="KZ805313">
    <property type="protein sequence ID" value="PVI05568.1"/>
    <property type="molecule type" value="Genomic_DNA"/>
</dbReference>
<organism evidence="3 4">
    <name type="scientific">Periconia macrospinosa</name>
    <dbReference type="NCBI Taxonomy" id="97972"/>
    <lineage>
        <taxon>Eukaryota</taxon>
        <taxon>Fungi</taxon>
        <taxon>Dikarya</taxon>
        <taxon>Ascomycota</taxon>
        <taxon>Pezizomycotina</taxon>
        <taxon>Dothideomycetes</taxon>
        <taxon>Pleosporomycetidae</taxon>
        <taxon>Pleosporales</taxon>
        <taxon>Massarineae</taxon>
        <taxon>Periconiaceae</taxon>
        <taxon>Periconia</taxon>
    </lineage>
</organism>
<name>A0A2V1E4R4_9PLEO</name>
<dbReference type="AlphaFoldDB" id="A0A2V1E4R4"/>
<feature type="transmembrane region" description="Helical" evidence="2">
    <location>
        <begin position="24"/>
        <end position="43"/>
    </location>
</feature>
<dbReference type="Proteomes" id="UP000244855">
    <property type="component" value="Unassembled WGS sequence"/>
</dbReference>
<keyword evidence="2" id="KW-0472">Membrane</keyword>
<feature type="transmembrane region" description="Helical" evidence="2">
    <location>
        <begin position="204"/>
        <end position="229"/>
    </location>
</feature>
<keyword evidence="2" id="KW-1133">Transmembrane helix</keyword>
<dbReference type="OrthoDB" id="18595at2759"/>
<keyword evidence="4" id="KW-1185">Reference proteome</keyword>
<feature type="compositionally biased region" description="Low complexity" evidence="1">
    <location>
        <begin position="81"/>
        <end position="95"/>
    </location>
</feature>
<sequence length="363" mass="39768">MVDLGGRVAAFANPPQNIVGSTLFLAYIALALYGTTAISTSLYSQYNSIPTPPSKPTGKPKTKTKPKDKKQTKEPPPPEESPQNAPQQLQQQSEQNARKRHIKIYAFLASISFATLSYHMLSFLISSYTAYSGPPKNLHSTPDMTLTSLQEWLLHTSLFDTFAKDLVRDGPSAAWTQGAVLATYFWNIWMADKAQQRSYPLKTLFPYILLTQILPISLTVSLFIIQLHLTSLHSPSSPPPQPPTTTTTKKTNPTLPTIILNASLLALAPLRNHAVFIPLVLLTRFILVTPFSGRVSLRDAQVVQSIAISGGFVFAQLFMMRKTTSMGEVVRGVWTGREAVKALGWDAQVGAVVHLVLGWGGGV</sequence>